<sequence>MDKQTLQAYDTDAAGFAKEWHEQAAPVDMYDLLRHHFKPGPTVDIGCGSGRDVAWLVANGYDAHGFDASESLLQHARATHPEIRFSFAALPDLAGVERGVYENVLCETVIMHLDPETLPDAVRSLLDLLRPGGTLYLSWRVTQHASQRDKTGRLYAAFNKQVVLDQLGAQHAILSDTEQTSVSSGKTVHRLIVRNTAAAAAINAGRTTREG</sequence>
<dbReference type="PANTHER" id="PTHR43464:SF19">
    <property type="entry name" value="UBIQUINONE BIOSYNTHESIS O-METHYLTRANSFERASE, MITOCHONDRIAL"/>
    <property type="match status" value="1"/>
</dbReference>
<dbReference type="InterPro" id="IPR029063">
    <property type="entry name" value="SAM-dependent_MTases_sf"/>
</dbReference>
<proteinExistence type="predicted"/>
<dbReference type="EMBL" id="NBTY01000155">
    <property type="protein sequence ID" value="OTP69224.1"/>
    <property type="molecule type" value="Genomic_DNA"/>
</dbReference>
<evidence type="ECO:0000256" key="2">
    <source>
        <dbReference type="ARBA" id="ARBA00022679"/>
    </source>
</evidence>
<dbReference type="GO" id="GO:0032259">
    <property type="term" value="P:methylation"/>
    <property type="evidence" value="ECO:0007669"/>
    <property type="project" value="UniProtKB-KW"/>
</dbReference>
<evidence type="ECO:0000313" key="5">
    <source>
        <dbReference type="EMBL" id="OTP69224.1"/>
    </source>
</evidence>
<dbReference type="GO" id="GO:0008168">
    <property type="term" value="F:methyltransferase activity"/>
    <property type="evidence" value="ECO:0007669"/>
    <property type="project" value="UniProtKB-KW"/>
</dbReference>
<dbReference type="RefSeq" id="WP_086382905.1">
    <property type="nucleotide sequence ID" value="NZ_NBTY01000155.1"/>
</dbReference>
<gene>
    <name evidence="5" type="ORF">PAMC26510_27370</name>
</gene>
<organism evidence="5 6">
    <name type="scientific">Caballeronia sordidicola</name>
    <name type="common">Burkholderia sordidicola</name>
    <dbReference type="NCBI Taxonomy" id="196367"/>
    <lineage>
        <taxon>Bacteria</taxon>
        <taxon>Pseudomonadati</taxon>
        <taxon>Pseudomonadota</taxon>
        <taxon>Betaproteobacteria</taxon>
        <taxon>Burkholderiales</taxon>
        <taxon>Burkholderiaceae</taxon>
        <taxon>Caballeronia</taxon>
    </lineage>
</organism>
<feature type="domain" description="Methyltransferase" evidence="4">
    <location>
        <begin position="43"/>
        <end position="133"/>
    </location>
</feature>
<keyword evidence="1 5" id="KW-0489">Methyltransferase</keyword>
<evidence type="ECO:0000256" key="1">
    <source>
        <dbReference type="ARBA" id="ARBA00022603"/>
    </source>
</evidence>
<dbReference type="Pfam" id="PF13649">
    <property type="entry name" value="Methyltransf_25"/>
    <property type="match status" value="1"/>
</dbReference>
<dbReference type="SUPFAM" id="SSF53335">
    <property type="entry name" value="S-adenosyl-L-methionine-dependent methyltransferases"/>
    <property type="match status" value="1"/>
</dbReference>
<dbReference type="CDD" id="cd02440">
    <property type="entry name" value="AdoMet_MTases"/>
    <property type="match status" value="1"/>
</dbReference>
<evidence type="ECO:0000256" key="3">
    <source>
        <dbReference type="ARBA" id="ARBA00022691"/>
    </source>
</evidence>
<keyword evidence="2 5" id="KW-0808">Transferase</keyword>
<dbReference type="Proteomes" id="UP000194546">
    <property type="component" value="Unassembled WGS sequence"/>
</dbReference>
<dbReference type="InterPro" id="IPR041698">
    <property type="entry name" value="Methyltransf_25"/>
</dbReference>
<evidence type="ECO:0000313" key="6">
    <source>
        <dbReference type="Proteomes" id="UP000194546"/>
    </source>
</evidence>
<dbReference type="PANTHER" id="PTHR43464">
    <property type="entry name" value="METHYLTRANSFERASE"/>
    <property type="match status" value="1"/>
</dbReference>
<accession>A0A242MD52</accession>
<evidence type="ECO:0000259" key="4">
    <source>
        <dbReference type="Pfam" id="PF13649"/>
    </source>
</evidence>
<dbReference type="Gene3D" id="3.40.50.150">
    <property type="entry name" value="Vaccinia Virus protein VP39"/>
    <property type="match status" value="1"/>
</dbReference>
<protein>
    <submittedName>
        <fullName evidence="5">SAM-dependent methyltransferase</fullName>
    </submittedName>
</protein>
<keyword evidence="3" id="KW-0949">S-adenosyl-L-methionine</keyword>
<comment type="caution">
    <text evidence="5">The sequence shown here is derived from an EMBL/GenBank/DDBJ whole genome shotgun (WGS) entry which is preliminary data.</text>
</comment>
<reference evidence="5 6" key="1">
    <citation type="submission" date="2017-03" db="EMBL/GenBank/DDBJ databases">
        <title>Genome analysis of strain PAMC 26510.</title>
        <authorList>
            <person name="Oh H.-M."/>
            <person name="Yang J.-A."/>
        </authorList>
    </citation>
    <scope>NUCLEOTIDE SEQUENCE [LARGE SCALE GENOMIC DNA]</scope>
    <source>
        <strain evidence="5 6">PAMC 26510</strain>
    </source>
</reference>
<dbReference type="AlphaFoldDB" id="A0A242MD52"/>
<name>A0A242MD52_CABSO</name>